<evidence type="ECO:0000256" key="5">
    <source>
        <dbReference type="SAM" id="Phobius"/>
    </source>
</evidence>
<dbReference type="GO" id="GO:0016020">
    <property type="term" value="C:membrane"/>
    <property type="evidence" value="ECO:0007669"/>
    <property type="project" value="UniProtKB-SubCell"/>
</dbReference>
<proteinExistence type="predicted"/>
<keyword evidence="4 5" id="KW-0472">Membrane</keyword>
<name>A0A1E8Q4X8_9MYCO</name>
<evidence type="ECO:0000256" key="2">
    <source>
        <dbReference type="ARBA" id="ARBA00022692"/>
    </source>
</evidence>
<dbReference type="RefSeq" id="WP_070353204.1">
    <property type="nucleotide sequence ID" value="NZ_CP043474.1"/>
</dbReference>
<dbReference type="Pfam" id="PF13515">
    <property type="entry name" value="FUSC_2"/>
    <property type="match status" value="1"/>
</dbReference>
<evidence type="ECO:0000256" key="4">
    <source>
        <dbReference type="ARBA" id="ARBA00023136"/>
    </source>
</evidence>
<evidence type="ECO:0000259" key="6">
    <source>
        <dbReference type="Pfam" id="PF13515"/>
    </source>
</evidence>
<dbReference type="AlphaFoldDB" id="A0A1E8Q4X8"/>
<dbReference type="OrthoDB" id="3816110at2"/>
<dbReference type="InterPro" id="IPR049453">
    <property type="entry name" value="Memb_transporter_dom"/>
</dbReference>
<dbReference type="EMBL" id="MCHX01000022">
    <property type="protein sequence ID" value="OFJ53658.1"/>
    <property type="molecule type" value="Genomic_DNA"/>
</dbReference>
<keyword evidence="3 5" id="KW-1133">Transmembrane helix</keyword>
<protein>
    <recommendedName>
        <fullName evidence="6">Integral membrane bound transporter domain-containing protein</fullName>
    </recommendedName>
</protein>
<evidence type="ECO:0000313" key="8">
    <source>
        <dbReference type="Proteomes" id="UP000178953"/>
    </source>
</evidence>
<sequence>MRERLSVPDAGAVARSLIAVLVVAVAGLYLLGATGAMAATGAAAIAGATALQDSPHGRVPLVIGVSLVGGAAVFLGAATVGHWAIFTVVVTIWCFWAGMAWAAGSNSGLIAAAATVLIVVARPEAGGWLPAAAAAGLAVLGGLAQAALIGWWPRRRWRAQRAALAAAYESLAHDAHGLTRDSERRVAREPLQALRATFLPADGRSLRRPLAYRAWYGLPERIAVTLSAVSDTRRGDAGGPDDDLTGLLTAAGDALAATAWPTRANARLVRAALERVDAAVDDVDDAARGVAQRLAAQLHDAATLRFGEAVPRPGGASEVRQNSWSDFVARTVSQVRQQLRNGSPVLRHAVRLALATGCGVAIARVAEVAHGLWIPLAVVMALRPETAHTYTRCLGRVAGMVLGVVLATTVTVVLGPSGPVGAALGVAVLGLAYVVSTRGYVAASASLAAAIVFLLDIPGGTGIVAMGDRVLATLIGGVLAVLAHVVLPDRASVRLRLRAGELLKAEIDYAAAVIRASVHDVDRPDELLAASWDRAFRARAAFEEAAATGLMDDTALRRWLSSYRAGLNAVTASCAALEANLPARRSAPTTAALVSAVDELVEALRGDPQTPGSAWTLNVDALNGASARVRGELARFDDASTRVLLVEIDTVAERLVEVASAIPG</sequence>
<evidence type="ECO:0000313" key="7">
    <source>
        <dbReference type="EMBL" id="OFJ53658.1"/>
    </source>
</evidence>
<dbReference type="Proteomes" id="UP000178953">
    <property type="component" value="Unassembled WGS sequence"/>
</dbReference>
<comment type="subcellular location">
    <subcellularLocation>
        <location evidence="1">Membrane</location>
        <topology evidence="1">Multi-pass membrane protein</topology>
    </subcellularLocation>
</comment>
<feature type="domain" description="Integral membrane bound transporter" evidence="6">
    <location>
        <begin position="360"/>
        <end position="482"/>
    </location>
</feature>
<feature type="transmembrane region" description="Helical" evidence="5">
    <location>
        <begin position="131"/>
        <end position="152"/>
    </location>
</feature>
<comment type="caution">
    <text evidence="7">The sequence shown here is derived from an EMBL/GenBank/DDBJ whole genome shotgun (WGS) entry which is preliminary data.</text>
</comment>
<feature type="transmembrane region" description="Helical" evidence="5">
    <location>
        <begin position="470"/>
        <end position="487"/>
    </location>
</feature>
<keyword evidence="8" id="KW-1185">Reference proteome</keyword>
<keyword evidence="2 5" id="KW-0812">Transmembrane</keyword>
<feature type="transmembrane region" description="Helical" evidence="5">
    <location>
        <begin position="393"/>
        <end position="414"/>
    </location>
</feature>
<gene>
    <name evidence="7" type="ORF">BEL07_11360</name>
</gene>
<reference evidence="7 8" key="1">
    <citation type="submission" date="2016-09" db="EMBL/GenBank/DDBJ databases">
        <title>genome sequence of Mycobacterium sp. 739 SCH.</title>
        <authorList>
            <person name="Greninger A.L."/>
            <person name="Qin X."/>
            <person name="Jerome K."/>
            <person name="Vora S."/>
            <person name="Quinn K."/>
        </authorList>
    </citation>
    <scope>NUCLEOTIDE SEQUENCE [LARGE SCALE GENOMIC DNA]</scope>
    <source>
        <strain evidence="7 8">SCH</strain>
    </source>
</reference>
<feature type="transmembrane region" description="Helical" evidence="5">
    <location>
        <begin position="59"/>
        <end position="77"/>
    </location>
</feature>
<organism evidence="7 8">
    <name type="scientific">Mycolicibacterium grossiae</name>
    <dbReference type="NCBI Taxonomy" id="1552759"/>
    <lineage>
        <taxon>Bacteria</taxon>
        <taxon>Bacillati</taxon>
        <taxon>Actinomycetota</taxon>
        <taxon>Actinomycetes</taxon>
        <taxon>Mycobacteriales</taxon>
        <taxon>Mycobacteriaceae</taxon>
        <taxon>Mycolicibacterium</taxon>
    </lineage>
</organism>
<evidence type="ECO:0000256" key="1">
    <source>
        <dbReference type="ARBA" id="ARBA00004141"/>
    </source>
</evidence>
<evidence type="ECO:0000256" key="3">
    <source>
        <dbReference type="ARBA" id="ARBA00022989"/>
    </source>
</evidence>
<feature type="transmembrane region" description="Helical" evidence="5">
    <location>
        <begin position="443"/>
        <end position="464"/>
    </location>
</feature>
<feature type="transmembrane region" description="Helical" evidence="5">
    <location>
        <begin position="420"/>
        <end position="436"/>
    </location>
</feature>
<accession>A0A1E8Q4X8</accession>
<feature type="transmembrane region" description="Helical" evidence="5">
    <location>
        <begin position="109"/>
        <end position="125"/>
    </location>
</feature>